<reference evidence="1 2" key="1">
    <citation type="submission" date="2016-06" db="EMBL/GenBank/DDBJ databases">
        <title>Complete genome sequences of Bordetella bronchialis and Bordetella flabilis.</title>
        <authorList>
            <person name="LiPuma J.J."/>
            <person name="Spilker T."/>
        </authorList>
    </citation>
    <scope>NUCLEOTIDE SEQUENCE [LARGE SCALE GENOMIC DNA]</scope>
    <source>
        <strain evidence="1 2">AU10664</strain>
    </source>
</reference>
<organism evidence="1 2">
    <name type="scientific">Bordetella flabilis</name>
    <dbReference type="NCBI Taxonomy" id="463014"/>
    <lineage>
        <taxon>Bacteria</taxon>
        <taxon>Pseudomonadati</taxon>
        <taxon>Pseudomonadota</taxon>
        <taxon>Betaproteobacteria</taxon>
        <taxon>Burkholderiales</taxon>
        <taxon>Alcaligenaceae</taxon>
        <taxon>Bordetella</taxon>
    </lineage>
</organism>
<proteinExistence type="predicted"/>
<dbReference type="STRING" id="463014.BAU07_06255"/>
<gene>
    <name evidence="1" type="ORF">BAU07_06255</name>
</gene>
<dbReference type="KEGG" id="bfz:BAU07_06255"/>
<dbReference type="GO" id="GO:0030254">
    <property type="term" value="P:protein secretion by the type III secretion system"/>
    <property type="evidence" value="ECO:0007669"/>
    <property type="project" value="InterPro"/>
</dbReference>
<accession>A0A193G9V5</accession>
<name>A0A193G9V5_9BORD</name>
<dbReference type="InterPro" id="IPR012670">
    <property type="entry name" value="T3SS_YscI/HrpB"/>
</dbReference>
<dbReference type="AlphaFoldDB" id="A0A193G9V5"/>
<dbReference type="NCBIfam" id="TIGR02497">
    <property type="entry name" value="yscI_hrpB_dom"/>
    <property type="match status" value="1"/>
</dbReference>
<keyword evidence="2" id="KW-1185">Reference proteome</keyword>
<evidence type="ECO:0000313" key="2">
    <source>
        <dbReference type="Proteomes" id="UP000091926"/>
    </source>
</evidence>
<sequence>MRFGSAEFMKNMMEWQEDVSKLSVNADLASKCAGKCAYTVETLAKG</sequence>
<dbReference type="Proteomes" id="UP000091926">
    <property type="component" value="Chromosome"/>
</dbReference>
<evidence type="ECO:0000313" key="1">
    <source>
        <dbReference type="EMBL" id="ANN76767.1"/>
    </source>
</evidence>
<protein>
    <submittedName>
        <fullName evidence="1">EscI/YscI/HrpB family type III secretion system inner rod protein</fullName>
    </submittedName>
</protein>
<dbReference type="EMBL" id="CP016172">
    <property type="protein sequence ID" value="ANN76767.1"/>
    <property type="molecule type" value="Genomic_DNA"/>
</dbReference>